<dbReference type="RefSeq" id="WP_113693152.1">
    <property type="nucleotide sequence ID" value="NZ_CP015163.1"/>
</dbReference>
<dbReference type="Proteomes" id="UP000250434">
    <property type="component" value="Chromosome"/>
</dbReference>
<protein>
    <recommendedName>
        <fullName evidence="3">DUF1579 domain-containing protein</fullName>
    </recommendedName>
</protein>
<dbReference type="InterPro" id="IPR011473">
    <property type="entry name" value="DUF1579"/>
</dbReference>
<organism evidence="1 2">
    <name type="scientific">Amycolatopsis albispora</name>
    <dbReference type="NCBI Taxonomy" id="1804986"/>
    <lineage>
        <taxon>Bacteria</taxon>
        <taxon>Bacillati</taxon>
        <taxon>Actinomycetota</taxon>
        <taxon>Actinomycetes</taxon>
        <taxon>Pseudonocardiales</taxon>
        <taxon>Pseudonocardiaceae</taxon>
        <taxon>Amycolatopsis</taxon>
    </lineage>
</organism>
<dbReference type="EMBL" id="CP015163">
    <property type="protein sequence ID" value="AXB43914.1"/>
    <property type="molecule type" value="Genomic_DNA"/>
</dbReference>
<name>A0A344L790_9PSEU</name>
<proteinExistence type="predicted"/>
<gene>
    <name evidence="1" type="ORF">A4R43_16430</name>
</gene>
<evidence type="ECO:0000313" key="2">
    <source>
        <dbReference type="Proteomes" id="UP000250434"/>
    </source>
</evidence>
<dbReference type="OrthoDB" id="8481162at2"/>
<reference evidence="1 2" key="1">
    <citation type="submission" date="2016-04" db="EMBL/GenBank/DDBJ databases">
        <title>Complete genome sequence and analysis of deep-sea sediment isolate, Amycolatopsis sp. WP1.</title>
        <authorList>
            <person name="Wang H."/>
            <person name="Chen S."/>
            <person name="Wu Q."/>
        </authorList>
    </citation>
    <scope>NUCLEOTIDE SEQUENCE [LARGE SCALE GENOMIC DNA]</scope>
    <source>
        <strain evidence="1 2">WP1</strain>
    </source>
</reference>
<evidence type="ECO:0008006" key="3">
    <source>
        <dbReference type="Google" id="ProtNLM"/>
    </source>
</evidence>
<dbReference type="AlphaFoldDB" id="A0A344L790"/>
<evidence type="ECO:0000313" key="1">
    <source>
        <dbReference type="EMBL" id="AXB43914.1"/>
    </source>
</evidence>
<dbReference type="KEGG" id="aab:A4R43_16430"/>
<accession>A0A344L790</accession>
<keyword evidence="2" id="KW-1185">Reference proteome</keyword>
<dbReference type="Pfam" id="PF07617">
    <property type="entry name" value="DUF1579"/>
    <property type="match status" value="1"/>
</dbReference>
<sequence length="150" mass="17010">MTERPLRTDAHRRLEVFLGDWRATGVAHVGPGGEPGETPWSSTHTGRWHTGGFFLIQDERARLGGQDFDTLSLLGVDPSTGGYVVRTFDNGGFYRQYELTADGNRWTITGDTERAEITFSEHNRRQTIHWAWKPAGTWVPLCDRVAERHD</sequence>